<feature type="region of interest" description="Disordered" evidence="1">
    <location>
        <begin position="1"/>
        <end position="37"/>
    </location>
</feature>
<feature type="compositionally biased region" description="Basic and acidic residues" evidence="1">
    <location>
        <begin position="1"/>
        <end position="10"/>
    </location>
</feature>
<protein>
    <submittedName>
        <fullName evidence="2">11445_t:CDS:1</fullName>
    </submittedName>
</protein>
<dbReference type="EMBL" id="CAJVPP010001230">
    <property type="protein sequence ID" value="CAG8542657.1"/>
    <property type="molecule type" value="Genomic_DNA"/>
</dbReference>
<accession>A0A9N9AU49</accession>
<gene>
    <name evidence="2" type="ORF">FMOSSE_LOCUS6057</name>
</gene>
<organism evidence="2 3">
    <name type="scientific">Funneliformis mosseae</name>
    <name type="common">Endomycorrhizal fungus</name>
    <name type="synonym">Glomus mosseae</name>
    <dbReference type="NCBI Taxonomy" id="27381"/>
    <lineage>
        <taxon>Eukaryota</taxon>
        <taxon>Fungi</taxon>
        <taxon>Fungi incertae sedis</taxon>
        <taxon>Mucoromycota</taxon>
        <taxon>Glomeromycotina</taxon>
        <taxon>Glomeromycetes</taxon>
        <taxon>Glomerales</taxon>
        <taxon>Glomeraceae</taxon>
        <taxon>Funneliformis</taxon>
    </lineage>
</organism>
<reference evidence="2" key="1">
    <citation type="submission" date="2021-06" db="EMBL/GenBank/DDBJ databases">
        <authorList>
            <person name="Kallberg Y."/>
            <person name="Tangrot J."/>
            <person name="Rosling A."/>
        </authorList>
    </citation>
    <scope>NUCLEOTIDE SEQUENCE</scope>
    <source>
        <strain evidence="2">87-6 pot B 2015</strain>
    </source>
</reference>
<evidence type="ECO:0000256" key="1">
    <source>
        <dbReference type="SAM" id="MobiDB-lite"/>
    </source>
</evidence>
<keyword evidence="3" id="KW-1185">Reference proteome</keyword>
<proteinExistence type="predicted"/>
<feature type="region of interest" description="Disordered" evidence="1">
    <location>
        <begin position="115"/>
        <end position="134"/>
    </location>
</feature>
<dbReference type="AlphaFoldDB" id="A0A9N9AU49"/>
<evidence type="ECO:0000313" key="3">
    <source>
        <dbReference type="Proteomes" id="UP000789375"/>
    </source>
</evidence>
<name>A0A9N9AU49_FUNMO</name>
<sequence length="134" mass="15270">MKVAKKEEAGKQNNIEQISYNDDIEEPSTSSKDQSKGKMLGFAKLIIPDDFDDTIYQMNQKFQKNNPSKQPTKKEKDHKLAVVNSSLFTKLKIIPKNHIKIINNNITALLQMADSEDSDDDNKPIDHQYQNYGG</sequence>
<evidence type="ECO:0000313" key="2">
    <source>
        <dbReference type="EMBL" id="CAG8542657.1"/>
    </source>
</evidence>
<comment type="caution">
    <text evidence="2">The sequence shown here is derived from an EMBL/GenBank/DDBJ whole genome shotgun (WGS) entry which is preliminary data.</text>
</comment>
<dbReference type="Proteomes" id="UP000789375">
    <property type="component" value="Unassembled WGS sequence"/>
</dbReference>
<feature type="compositionally biased region" description="Polar residues" evidence="1">
    <location>
        <begin position="11"/>
        <end position="20"/>
    </location>
</feature>